<keyword evidence="3" id="KW-1185">Reference proteome</keyword>
<keyword evidence="1" id="KW-0812">Transmembrane</keyword>
<evidence type="ECO:0000313" key="2">
    <source>
        <dbReference type="EMBL" id="SEI13782.1"/>
    </source>
</evidence>
<accession>A0A1H6NK27</accession>
<gene>
    <name evidence="2" type="ORF">SAMN05660691_04124</name>
</gene>
<evidence type="ECO:0000313" key="3">
    <source>
        <dbReference type="Proteomes" id="UP000199371"/>
    </source>
</evidence>
<dbReference type="EMBL" id="FNXF01000032">
    <property type="protein sequence ID" value="SEI13782.1"/>
    <property type="molecule type" value="Genomic_DNA"/>
</dbReference>
<protein>
    <submittedName>
        <fullName evidence="2">Uncharacterized protein</fullName>
    </submittedName>
</protein>
<proteinExistence type="predicted"/>
<dbReference type="Proteomes" id="UP000199371">
    <property type="component" value="Unassembled WGS sequence"/>
</dbReference>
<dbReference type="STRING" id="173990.SAMN05660691_04124"/>
<dbReference type="AlphaFoldDB" id="A0A1H6NK27"/>
<keyword evidence="1" id="KW-0472">Membrane</keyword>
<feature type="transmembrane region" description="Helical" evidence="1">
    <location>
        <begin position="69"/>
        <end position="87"/>
    </location>
</feature>
<sequence>MVVNTIGTVDLVLWLIFLIAWMYFGLNSLMLVLELRLDPKFKNATKIGSAILDLTKPDKNPEGYKSARFHLYGAAITLPLLMIVMVAKYA</sequence>
<evidence type="ECO:0000256" key="1">
    <source>
        <dbReference type="SAM" id="Phobius"/>
    </source>
</evidence>
<reference evidence="3" key="1">
    <citation type="submission" date="2016-10" db="EMBL/GenBank/DDBJ databases">
        <authorList>
            <person name="Varghese N."/>
            <person name="Submissions S."/>
        </authorList>
    </citation>
    <scope>NUCLEOTIDE SEQUENCE [LARGE SCALE GENOMIC DNA]</scope>
    <source>
        <strain evidence="3">DSM 17616</strain>
    </source>
</reference>
<keyword evidence="1" id="KW-1133">Transmembrane helix</keyword>
<feature type="transmembrane region" description="Helical" evidence="1">
    <location>
        <begin position="12"/>
        <end position="33"/>
    </location>
</feature>
<organism evidence="2 3">
    <name type="scientific">Rheinheimera pacifica</name>
    <dbReference type="NCBI Taxonomy" id="173990"/>
    <lineage>
        <taxon>Bacteria</taxon>
        <taxon>Pseudomonadati</taxon>
        <taxon>Pseudomonadota</taxon>
        <taxon>Gammaproteobacteria</taxon>
        <taxon>Chromatiales</taxon>
        <taxon>Chromatiaceae</taxon>
        <taxon>Rheinheimera</taxon>
    </lineage>
</organism>
<name>A0A1H6NK27_9GAMM</name>